<dbReference type="Gene3D" id="1.10.287.110">
    <property type="entry name" value="DnaJ domain"/>
    <property type="match status" value="1"/>
</dbReference>
<dbReference type="InterPro" id="IPR018253">
    <property type="entry name" value="DnaJ_domain_CS"/>
</dbReference>
<protein>
    <recommendedName>
        <fullName evidence="2">J domain-containing protein</fullName>
    </recommendedName>
</protein>
<dbReference type="InterPro" id="IPR036869">
    <property type="entry name" value="J_dom_sf"/>
</dbReference>
<dbReference type="CDD" id="cd06257">
    <property type="entry name" value="DnaJ"/>
    <property type="match status" value="1"/>
</dbReference>
<dbReference type="PROSITE" id="PS00636">
    <property type="entry name" value="DNAJ_1"/>
    <property type="match status" value="1"/>
</dbReference>
<comment type="caution">
    <text evidence="3">The sequence shown here is derived from an EMBL/GenBank/DDBJ whole genome shotgun (WGS) entry which is preliminary data.</text>
</comment>
<feature type="region of interest" description="Disordered" evidence="1">
    <location>
        <begin position="238"/>
        <end position="272"/>
    </location>
</feature>
<feature type="compositionally biased region" description="Basic and acidic residues" evidence="1">
    <location>
        <begin position="238"/>
        <end position="258"/>
    </location>
</feature>
<dbReference type="InterPro" id="IPR001623">
    <property type="entry name" value="DnaJ_domain"/>
</dbReference>
<dbReference type="PRINTS" id="PR00625">
    <property type="entry name" value="JDOMAIN"/>
</dbReference>
<feature type="compositionally biased region" description="Basic residues" evidence="1">
    <location>
        <begin position="158"/>
        <end position="169"/>
    </location>
</feature>
<reference evidence="3" key="1">
    <citation type="journal article" date="2023" name="Mol. Phylogenet. Evol.">
        <title>Genome-scale phylogeny and comparative genomics of the fungal order Sordariales.</title>
        <authorList>
            <person name="Hensen N."/>
            <person name="Bonometti L."/>
            <person name="Westerberg I."/>
            <person name="Brannstrom I.O."/>
            <person name="Guillou S."/>
            <person name="Cros-Aarteil S."/>
            <person name="Calhoun S."/>
            <person name="Haridas S."/>
            <person name="Kuo A."/>
            <person name="Mondo S."/>
            <person name="Pangilinan J."/>
            <person name="Riley R."/>
            <person name="LaButti K."/>
            <person name="Andreopoulos B."/>
            <person name="Lipzen A."/>
            <person name="Chen C."/>
            <person name="Yan M."/>
            <person name="Daum C."/>
            <person name="Ng V."/>
            <person name="Clum A."/>
            <person name="Steindorff A."/>
            <person name="Ohm R.A."/>
            <person name="Martin F."/>
            <person name="Silar P."/>
            <person name="Natvig D.O."/>
            <person name="Lalanne C."/>
            <person name="Gautier V."/>
            <person name="Ament-Velasquez S.L."/>
            <person name="Kruys A."/>
            <person name="Hutchinson M.I."/>
            <person name="Powell A.J."/>
            <person name="Barry K."/>
            <person name="Miller A.N."/>
            <person name="Grigoriev I.V."/>
            <person name="Debuchy R."/>
            <person name="Gladieux P."/>
            <person name="Hiltunen Thoren M."/>
            <person name="Johannesson H."/>
        </authorList>
    </citation>
    <scope>NUCLEOTIDE SEQUENCE</scope>
    <source>
        <strain evidence="3">CBS 538.74</strain>
    </source>
</reference>
<accession>A0AAN6VKP6</accession>
<dbReference type="InterPro" id="IPR051100">
    <property type="entry name" value="DnaJ_subfamily_B/C"/>
</dbReference>
<evidence type="ECO:0000256" key="1">
    <source>
        <dbReference type="SAM" id="MobiDB-lite"/>
    </source>
</evidence>
<feature type="domain" description="J" evidence="2">
    <location>
        <begin position="13"/>
        <end position="79"/>
    </location>
</feature>
<dbReference type="PANTHER" id="PTHR43908">
    <property type="entry name" value="AT29763P-RELATED"/>
    <property type="match status" value="1"/>
</dbReference>
<dbReference type="SUPFAM" id="SSF46565">
    <property type="entry name" value="Chaperone J-domain"/>
    <property type="match status" value="1"/>
</dbReference>
<dbReference type="EMBL" id="MU856944">
    <property type="protein sequence ID" value="KAK4153318.1"/>
    <property type="molecule type" value="Genomic_DNA"/>
</dbReference>
<keyword evidence="4" id="KW-1185">Reference proteome</keyword>
<gene>
    <name evidence="3" type="ORF">C8A00DRAFT_33944</name>
</gene>
<evidence type="ECO:0000313" key="3">
    <source>
        <dbReference type="EMBL" id="KAK4153318.1"/>
    </source>
</evidence>
<dbReference type="GO" id="GO:0005783">
    <property type="term" value="C:endoplasmic reticulum"/>
    <property type="evidence" value="ECO:0007669"/>
    <property type="project" value="UniProtKB-ARBA"/>
</dbReference>
<name>A0AAN6VKP6_9PEZI</name>
<dbReference type="Pfam" id="PF00226">
    <property type="entry name" value="DnaJ"/>
    <property type="match status" value="1"/>
</dbReference>
<feature type="region of interest" description="Disordered" evidence="1">
    <location>
        <begin position="96"/>
        <end position="122"/>
    </location>
</feature>
<feature type="compositionally biased region" description="Basic and acidic residues" evidence="1">
    <location>
        <begin position="170"/>
        <end position="199"/>
    </location>
</feature>
<feature type="region of interest" description="Disordered" evidence="1">
    <location>
        <begin position="158"/>
        <end position="200"/>
    </location>
</feature>
<dbReference type="AlphaFoldDB" id="A0AAN6VKP6"/>
<proteinExistence type="predicted"/>
<evidence type="ECO:0000313" key="4">
    <source>
        <dbReference type="Proteomes" id="UP001302745"/>
    </source>
</evidence>
<dbReference type="Proteomes" id="UP001302745">
    <property type="component" value="Unassembled WGS sequence"/>
</dbReference>
<sequence>MGPPDLLQPEVADYYAALGISQDASSREIKSAWFKLAKLVHPDKKAPGTTIDADEFRKIREAYDCLKNKNTRARYNAHCGYIRARREAYREGLEKLRKDEEQSQAKAQAEAQEREQERAQERAQARAEWDACLKKIIEGWMMLGLRFLQRGRGRACKKAAHRERKQQKKAARERQEQADRERQELEADRERRRQEEEASRLPAWEQELKGMLEGWVHDLREEAAGERLRQQRLEAEEEAKKARAEQEVRERDWEDRGEAAPGDGGGFGQQTPDAPVLCAHPVWNWGRTWGHERCVFCGVVRRKRALVCVDCNVVACRICKS</sequence>
<feature type="compositionally biased region" description="Basic and acidic residues" evidence="1">
    <location>
        <begin position="111"/>
        <end position="122"/>
    </location>
</feature>
<evidence type="ECO:0000259" key="2">
    <source>
        <dbReference type="PROSITE" id="PS50076"/>
    </source>
</evidence>
<dbReference type="PROSITE" id="PS50076">
    <property type="entry name" value="DNAJ_2"/>
    <property type="match status" value="1"/>
</dbReference>
<reference evidence="3" key="2">
    <citation type="submission" date="2023-05" db="EMBL/GenBank/DDBJ databases">
        <authorList>
            <consortium name="Lawrence Berkeley National Laboratory"/>
            <person name="Steindorff A."/>
            <person name="Hensen N."/>
            <person name="Bonometti L."/>
            <person name="Westerberg I."/>
            <person name="Brannstrom I.O."/>
            <person name="Guillou S."/>
            <person name="Cros-Aarteil S."/>
            <person name="Calhoun S."/>
            <person name="Haridas S."/>
            <person name="Kuo A."/>
            <person name="Mondo S."/>
            <person name="Pangilinan J."/>
            <person name="Riley R."/>
            <person name="Labutti K."/>
            <person name="Andreopoulos B."/>
            <person name="Lipzen A."/>
            <person name="Chen C."/>
            <person name="Yanf M."/>
            <person name="Daum C."/>
            <person name="Ng V."/>
            <person name="Clum A."/>
            <person name="Ohm R."/>
            <person name="Martin F."/>
            <person name="Silar P."/>
            <person name="Natvig D."/>
            <person name="Lalanne C."/>
            <person name="Gautier V."/>
            <person name="Ament-Velasquez S.L."/>
            <person name="Kruys A."/>
            <person name="Hutchinson M.I."/>
            <person name="Powell A.J."/>
            <person name="Barry K."/>
            <person name="Miller A.N."/>
            <person name="Grigoriev I.V."/>
            <person name="Debuchy R."/>
            <person name="Gladieux P."/>
            <person name="Thoren M.H."/>
            <person name="Johannesson H."/>
        </authorList>
    </citation>
    <scope>NUCLEOTIDE SEQUENCE</scope>
    <source>
        <strain evidence="3">CBS 538.74</strain>
    </source>
</reference>
<dbReference type="SMART" id="SM00271">
    <property type="entry name" value="DnaJ"/>
    <property type="match status" value="1"/>
</dbReference>
<organism evidence="3 4">
    <name type="scientific">Chaetomidium leptoderma</name>
    <dbReference type="NCBI Taxonomy" id="669021"/>
    <lineage>
        <taxon>Eukaryota</taxon>
        <taxon>Fungi</taxon>
        <taxon>Dikarya</taxon>
        <taxon>Ascomycota</taxon>
        <taxon>Pezizomycotina</taxon>
        <taxon>Sordariomycetes</taxon>
        <taxon>Sordariomycetidae</taxon>
        <taxon>Sordariales</taxon>
        <taxon>Chaetomiaceae</taxon>
        <taxon>Chaetomidium</taxon>
    </lineage>
</organism>